<accession>A0ABS0GQ09</accession>
<feature type="compositionally biased region" description="Pro residues" evidence="1">
    <location>
        <begin position="83"/>
        <end position="92"/>
    </location>
</feature>
<keyword evidence="4" id="KW-1185">Reference proteome</keyword>
<name>A0ABS0GQ09_9ACTN</name>
<comment type="caution">
    <text evidence="3">The sequence shown here is derived from an EMBL/GenBank/DDBJ whole genome shotgun (WGS) entry which is preliminary data.</text>
</comment>
<dbReference type="Pfam" id="PF13453">
    <property type="entry name" value="Zn_ribbon_TFIIB"/>
    <property type="match status" value="1"/>
</dbReference>
<organism evidence="3 4">
    <name type="scientific">Plantactinospora alkalitolerans</name>
    <dbReference type="NCBI Taxonomy" id="2789879"/>
    <lineage>
        <taxon>Bacteria</taxon>
        <taxon>Bacillati</taxon>
        <taxon>Actinomycetota</taxon>
        <taxon>Actinomycetes</taxon>
        <taxon>Micromonosporales</taxon>
        <taxon>Micromonosporaceae</taxon>
        <taxon>Plantactinospora</taxon>
    </lineage>
</organism>
<feature type="compositionally biased region" description="Pro residues" evidence="1">
    <location>
        <begin position="55"/>
        <end position="74"/>
    </location>
</feature>
<feature type="compositionally biased region" description="Low complexity" evidence="1">
    <location>
        <begin position="93"/>
        <end position="112"/>
    </location>
</feature>
<dbReference type="InterPro" id="IPR027392">
    <property type="entry name" value="TF_Znf"/>
</dbReference>
<evidence type="ECO:0000313" key="3">
    <source>
        <dbReference type="EMBL" id="MBF9128250.1"/>
    </source>
</evidence>
<protein>
    <submittedName>
        <fullName evidence="3">Zf-TFIIB domain-containing protein</fullName>
    </submittedName>
</protein>
<dbReference type="Proteomes" id="UP000638560">
    <property type="component" value="Unassembled WGS sequence"/>
</dbReference>
<reference evidence="3 4" key="1">
    <citation type="submission" date="2020-11" db="EMBL/GenBank/DDBJ databases">
        <title>A novel isolate from a Black sea contaminated sediment with potential to produce alkanes: Plantactinospora alkalitolerans sp. nov.</title>
        <authorList>
            <person name="Carro L."/>
            <person name="Veyisoglu A."/>
            <person name="Guven K."/>
            <person name="Schumann P."/>
            <person name="Klenk H.-P."/>
            <person name="Sahin N."/>
        </authorList>
    </citation>
    <scope>NUCLEOTIDE SEQUENCE [LARGE SCALE GENOMIC DNA]</scope>
    <source>
        <strain evidence="3 4">S1510</strain>
    </source>
</reference>
<sequence length="131" mass="14667">MMQMTCPKCRGDMRQYERSGVTVDQCTECRGLFLDRGELEKLFEAEANWSQQHAPAPPQPSHAPGNAYPPPAPHQPGYAAPSHVPPPPPPAHGYPQQAPAPAYGQHQQQHYGYHGHYKHKKRKGFLDDFFG</sequence>
<dbReference type="RefSeq" id="WP_196199906.1">
    <property type="nucleotide sequence ID" value="NZ_JADPUN010000065.1"/>
</dbReference>
<evidence type="ECO:0000259" key="2">
    <source>
        <dbReference type="Pfam" id="PF13453"/>
    </source>
</evidence>
<proteinExistence type="predicted"/>
<evidence type="ECO:0000256" key="1">
    <source>
        <dbReference type="SAM" id="MobiDB-lite"/>
    </source>
</evidence>
<gene>
    <name evidence="3" type="ORF">I0C86_04460</name>
</gene>
<feature type="domain" description="Transcription factor zinc-finger" evidence="2">
    <location>
        <begin position="5"/>
        <end position="44"/>
    </location>
</feature>
<evidence type="ECO:0000313" key="4">
    <source>
        <dbReference type="Proteomes" id="UP000638560"/>
    </source>
</evidence>
<dbReference type="EMBL" id="JADPUN010000065">
    <property type="protein sequence ID" value="MBF9128250.1"/>
    <property type="molecule type" value="Genomic_DNA"/>
</dbReference>
<feature type="region of interest" description="Disordered" evidence="1">
    <location>
        <begin position="45"/>
        <end position="118"/>
    </location>
</feature>